<sequence length="275" mass="29781">MRFSDTDLDWLVDCLERAAQAEILPRFRHLSDSDIREKTSGSDLVTEADVNAERFITAELRDRFDGVRVVGEEAVAANPDLQYGWAGEGLAVTVDPVDGTFNFASGVTVFGVMAAVVLDGETVAGVIHDPVGGDTMVAARGGGAFVRREGAAARRLKAMDALPVEQMIGSVSWQFAEPGLRARLAANHTRFQAPVCYRCAAQDYRMLADGHMHFAFYSKLTPWDHPAGVLIHQEAGGHVAKMDGTVYRPDDLDGHLLAAPDAESWTLIRDTLLAG</sequence>
<dbReference type="InterPro" id="IPR000760">
    <property type="entry name" value="Inositol_monophosphatase-like"/>
</dbReference>
<evidence type="ECO:0000256" key="2">
    <source>
        <dbReference type="ARBA" id="ARBA00022723"/>
    </source>
</evidence>
<keyword evidence="2 5" id="KW-0479">Metal-binding</keyword>
<dbReference type="GO" id="GO:0046872">
    <property type="term" value="F:metal ion binding"/>
    <property type="evidence" value="ECO:0007669"/>
    <property type="project" value="UniProtKB-KW"/>
</dbReference>
<organism evidence="6 7">
    <name type="scientific">Zhengella mangrovi</name>
    <dbReference type="NCBI Taxonomy" id="1982044"/>
    <lineage>
        <taxon>Bacteria</taxon>
        <taxon>Pseudomonadati</taxon>
        <taxon>Pseudomonadota</taxon>
        <taxon>Alphaproteobacteria</taxon>
        <taxon>Hyphomicrobiales</taxon>
        <taxon>Notoacmeibacteraceae</taxon>
        <taxon>Zhengella</taxon>
    </lineage>
</organism>
<dbReference type="RefSeq" id="WP_099306909.1">
    <property type="nucleotide sequence ID" value="NZ_PDVP01000007.1"/>
</dbReference>
<comment type="caution">
    <text evidence="6">The sequence shown here is derived from an EMBL/GenBank/DDBJ whole genome shotgun (WGS) entry which is preliminary data.</text>
</comment>
<keyword evidence="4 5" id="KW-0460">Magnesium</keyword>
<dbReference type="GO" id="GO:0006020">
    <property type="term" value="P:inositol metabolic process"/>
    <property type="evidence" value="ECO:0007669"/>
    <property type="project" value="TreeGrafter"/>
</dbReference>
<dbReference type="OrthoDB" id="9785695at2"/>
<dbReference type="PANTHER" id="PTHR20854">
    <property type="entry name" value="INOSITOL MONOPHOSPHATASE"/>
    <property type="match status" value="1"/>
</dbReference>
<dbReference type="GO" id="GO:0008934">
    <property type="term" value="F:inositol monophosphate 1-phosphatase activity"/>
    <property type="evidence" value="ECO:0007669"/>
    <property type="project" value="TreeGrafter"/>
</dbReference>
<dbReference type="Gene3D" id="3.30.540.10">
    <property type="entry name" value="Fructose-1,6-Bisphosphatase, subunit A, domain 1"/>
    <property type="match status" value="1"/>
</dbReference>
<keyword evidence="7" id="KW-1185">Reference proteome</keyword>
<dbReference type="PANTHER" id="PTHR20854:SF4">
    <property type="entry name" value="INOSITOL-1-MONOPHOSPHATASE-RELATED"/>
    <property type="match status" value="1"/>
</dbReference>
<evidence type="ECO:0000313" key="7">
    <source>
        <dbReference type="Proteomes" id="UP000221168"/>
    </source>
</evidence>
<evidence type="ECO:0000256" key="3">
    <source>
        <dbReference type="ARBA" id="ARBA00022801"/>
    </source>
</evidence>
<evidence type="ECO:0000256" key="4">
    <source>
        <dbReference type="ARBA" id="ARBA00022842"/>
    </source>
</evidence>
<dbReference type="InterPro" id="IPR020583">
    <property type="entry name" value="Inositol_monoP_metal-BS"/>
</dbReference>
<dbReference type="EMBL" id="PDVP01000007">
    <property type="protein sequence ID" value="PHP66724.1"/>
    <property type="molecule type" value="Genomic_DNA"/>
</dbReference>
<feature type="binding site" evidence="5">
    <location>
        <position position="95"/>
    </location>
    <ligand>
        <name>Mg(2+)</name>
        <dbReference type="ChEBI" id="CHEBI:18420"/>
        <label>1</label>
        <note>catalytic</note>
    </ligand>
</feature>
<evidence type="ECO:0000256" key="1">
    <source>
        <dbReference type="ARBA" id="ARBA00009759"/>
    </source>
</evidence>
<name>A0A2G1QMM2_9HYPH</name>
<protein>
    <submittedName>
        <fullName evidence="6">Inositol monophosphatase</fullName>
    </submittedName>
</protein>
<dbReference type="Proteomes" id="UP000221168">
    <property type="component" value="Unassembled WGS sequence"/>
</dbReference>
<proteinExistence type="inferred from homology"/>
<feature type="binding site" evidence="5">
    <location>
        <position position="98"/>
    </location>
    <ligand>
        <name>Mg(2+)</name>
        <dbReference type="ChEBI" id="CHEBI:18420"/>
        <label>1</label>
        <note>catalytic</note>
    </ligand>
</feature>
<feature type="binding site" evidence="5">
    <location>
        <position position="72"/>
    </location>
    <ligand>
        <name>Mg(2+)</name>
        <dbReference type="ChEBI" id="CHEBI:18420"/>
        <label>1</label>
        <note>catalytic</note>
    </ligand>
</feature>
<dbReference type="AlphaFoldDB" id="A0A2G1QMM2"/>
<evidence type="ECO:0000256" key="5">
    <source>
        <dbReference type="PIRSR" id="PIRSR600760-2"/>
    </source>
</evidence>
<accession>A0A2G1QMM2</accession>
<feature type="binding site" evidence="5">
    <location>
        <position position="224"/>
    </location>
    <ligand>
        <name>Mg(2+)</name>
        <dbReference type="ChEBI" id="CHEBI:18420"/>
        <label>1</label>
        <note>catalytic</note>
    </ligand>
</feature>
<dbReference type="SUPFAM" id="SSF56655">
    <property type="entry name" value="Carbohydrate phosphatase"/>
    <property type="match status" value="1"/>
</dbReference>
<dbReference type="GO" id="GO:0007165">
    <property type="term" value="P:signal transduction"/>
    <property type="evidence" value="ECO:0007669"/>
    <property type="project" value="TreeGrafter"/>
</dbReference>
<comment type="cofactor">
    <cofactor evidence="5">
        <name>Mg(2+)</name>
        <dbReference type="ChEBI" id="CHEBI:18420"/>
    </cofactor>
</comment>
<dbReference type="Pfam" id="PF00459">
    <property type="entry name" value="Inositol_P"/>
    <property type="match status" value="1"/>
</dbReference>
<keyword evidence="3" id="KW-0378">Hydrolase</keyword>
<evidence type="ECO:0000313" key="6">
    <source>
        <dbReference type="EMBL" id="PHP66724.1"/>
    </source>
</evidence>
<dbReference type="Gene3D" id="3.40.190.80">
    <property type="match status" value="1"/>
</dbReference>
<dbReference type="PRINTS" id="PR00377">
    <property type="entry name" value="IMPHPHTASES"/>
</dbReference>
<gene>
    <name evidence="6" type="ORF">CSC94_13145</name>
</gene>
<comment type="similarity">
    <text evidence="1">Belongs to the inositol monophosphatase superfamily.</text>
</comment>
<reference evidence="6 7" key="1">
    <citation type="submission" date="2017-10" db="EMBL/GenBank/DDBJ databases">
        <title>Sedimentibacterium mangrovi gen. nov., sp. nov., a novel member of family Phyllobacteriacea isolated from mangrove sediment.</title>
        <authorList>
            <person name="Liao H."/>
            <person name="Tian Y."/>
        </authorList>
    </citation>
    <scope>NUCLEOTIDE SEQUENCE [LARGE SCALE GENOMIC DNA]</scope>
    <source>
        <strain evidence="6 7">X9-2-2</strain>
    </source>
</reference>
<dbReference type="PROSITE" id="PS00629">
    <property type="entry name" value="IMP_1"/>
    <property type="match status" value="1"/>
</dbReference>